<evidence type="ECO:0000256" key="2">
    <source>
        <dbReference type="SAM" id="SignalP"/>
    </source>
</evidence>
<organism evidence="4 5">
    <name type="scientific">Termititenax aidoneus</name>
    <dbReference type="NCBI Taxonomy" id="2218524"/>
    <lineage>
        <taxon>Bacteria</taxon>
        <taxon>Bacillati</taxon>
        <taxon>Candidatus Margulisiibacteriota</taxon>
        <taxon>Candidatus Termititenacia</taxon>
        <taxon>Candidatus Termititenacales</taxon>
        <taxon>Candidatus Termititenacaceae</taxon>
        <taxon>Candidatus Termititenax</taxon>
    </lineage>
</organism>
<dbReference type="InterPro" id="IPR005653">
    <property type="entry name" value="OstA-like_N"/>
</dbReference>
<dbReference type="GO" id="GO:1990351">
    <property type="term" value="C:transporter complex"/>
    <property type="evidence" value="ECO:0007669"/>
    <property type="project" value="TreeGrafter"/>
</dbReference>
<evidence type="ECO:0000313" key="5">
    <source>
        <dbReference type="Proteomes" id="UP000269352"/>
    </source>
</evidence>
<proteinExistence type="predicted"/>
<dbReference type="PANTHER" id="PTHR30189:SF1">
    <property type="entry name" value="LPS-ASSEMBLY PROTEIN LPTD"/>
    <property type="match status" value="1"/>
</dbReference>
<feature type="chain" id="PRO_5017235848" evidence="2">
    <location>
        <begin position="19"/>
        <end position="518"/>
    </location>
</feature>
<keyword evidence="1" id="KW-0998">Cell outer membrane</keyword>
<sequence length="518" mass="59150">MCRSKLFTALLFCGLAAAAEISIEADNINYAGENQFVRASGNVVVINGNIKLQADSTTVNLEQKQLSANDGFVFNRDQQQVTGDSLQYDYQKNEAYGENITLTIRKNKIHGQNVTIREDSIVVEHASQTTCDQPDPCNHITSRRLSIYPEWGDVVNDHAVIYFFFLPVMYVPNNVSDLSGNLDSMYSAIPQLGYNPVEGAYAKAGLSYYRNEKLTGTLDLHYLANLGARVGFTNKYKLSQDHRGQLRLHYLTGLGGRTSYGFQHSMLLGVPQKERSQIIDEFFSGVMPPSSETYPELTFTLTNREMSSYQWVSYRPKLGLTTPVYSAPLGLDFSFSGFAAQIREEDVELPWDSVDLDRLKFQPGTREYWQHNWEGKVERKFGLGAFGELTPDATYSSSAYYEKNQLTGFWKRLIYNLNYKKNWQRLSFNAGYKYTPDELGISPFNSETLDAGTSEENHFGLGWQALDNLKLNYTRHYSITEHKIRDQIYGLEFKLCHWNISINRSEYYKQYTFGVSLQ</sequence>
<feature type="domain" description="Organic solvent tolerance-like N-terminal" evidence="3">
    <location>
        <begin position="23"/>
        <end position="119"/>
    </location>
</feature>
<evidence type="ECO:0000259" key="3">
    <source>
        <dbReference type="Pfam" id="PF03968"/>
    </source>
</evidence>
<reference evidence="4 5" key="1">
    <citation type="journal article" date="2019" name="ISME J.">
        <title>Genome analyses of uncultured TG2/ZB3 bacteria in 'Margulisbacteria' specifically attached to ectosymbiotic spirochetes of protists in the termite gut.</title>
        <authorList>
            <person name="Utami Y.D."/>
            <person name="Kuwahara H."/>
            <person name="Igai K."/>
            <person name="Murakami T."/>
            <person name="Sugaya K."/>
            <person name="Morikawa T."/>
            <person name="Nagura Y."/>
            <person name="Yuki M."/>
            <person name="Deevong P."/>
            <person name="Inoue T."/>
            <person name="Kihara K."/>
            <person name="Lo N."/>
            <person name="Yamada A."/>
            <person name="Ohkuma M."/>
            <person name="Hongoh Y."/>
        </authorList>
    </citation>
    <scope>NUCLEOTIDE SEQUENCE [LARGE SCALE GENOMIC DNA]</scope>
    <source>
        <strain evidence="4">NkOx7-01</strain>
    </source>
</reference>
<comment type="caution">
    <text evidence="4">The sequence shown here is derived from an EMBL/GenBank/DDBJ whole genome shotgun (WGS) entry which is preliminary data.</text>
</comment>
<dbReference type="InterPro" id="IPR050218">
    <property type="entry name" value="LptD"/>
</dbReference>
<feature type="signal peptide" evidence="2">
    <location>
        <begin position="1"/>
        <end position="18"/>
    </location>
</feature>
<dbReference type="Gene3D" id="2.60.450.10">
    <property type="entry name" value="Lipopolysaccharide (LPS) transport protein A like domain"/>
    <property type="match status" value="1"/>
</dbReference>
<dbReference type="GO" id="GO:0009279">
    <property type="term" value="C:cell outer membrane"/>
    <property type="evidence" value="ECO:0007669"/>
    <property type="project" value="TreeGrafter"/>
</dbReference>
<dbReference type="PANTHER" id="PTHR30189">
    <property type="entry name" value="LPS-ASSEMBLY PROTEIN"/>
    <property type="match status" value="1"/>
</dbReference>
<keyword evidence="2" id="KW-0732">Signal</keyword>
<dbReference type="EMBL" id="BGZN01000007">
    <property type="protein sequence ID" value="GBR73198.1"/>
    <property type="molecule type" value="Genomic_DNA"/>
</dbReference>
<dbReference type="Proteomes" id="UP000269352">
    <property type="component" value="Unassembled WGS sequence"/>
</dbReference>
<protein>
    <submittedName>
        <fullName evidence="4">Lipopolysaccharide assembly outer membrane protein LptD</fullName>
    </submittedName>
</protein>
<accession>A0A388TAE0</accession>
<dbReference type="Pfam" id="PF03968">
    <property type="entry name" value="LptD_N"/>
    <property type="match status" value="1"/>
</dbReference>
<keyword evidence="1" id="KW-0472">Membrane</keyword>
<evidence type="ECO:0000313" key="4">
    <source>
        <dbReference type="EMBL" id="GBR73198.1"/>
    </source>
</evidence>
<evidence type="ECO:0000256" key="1">
    <source>
        <dbReference type="ARBA" id="ARBA00023237"/>
    </source>
</evidence>
<gene>
    <name evidence="4" type="primary">lptD</name>
    <name evidence="4" type="ORF">NO1_0621</name>
</gene>
<dbReference type="AlphaFoldDB" id="A0A388TAE0"/>
<name>A0A388TAE0_TERA1</name>
<keyword evidence="5" id="KW-1185">Reference proteome</keyword>